<feature type="signal peptide" evidence="1">
    <location>
        <begin position="1"/>
        <end position="25"/>
    </location>
</feature>
<dbReference type="AlphaFoldDB" id="A0A016AG74"/>
<dbReference type="EMBL" id="JGDM01000015">
    <property type="protein sequence ID" value="EXZ45954.1"/>
    <property type="molecule type" value="Genomic_DNA"/>
</dbReference>
<comment type="caution">
    <text evidence="2">The sequence shown here is derived from an EMBL/GenBank/DDBJ whole genome shotgun (WGS) entry which is preliminary data.</text>
</comment>
<proteinExistence type="predicted"/>
<keyword evidence="1" id="KW-0732">Signal</keyword>
<evidence type="ECO:0008006" key="4">
    <source>
        <dbReference type="Google" id="ProtNLM"/>
    </source>
</evidence>
<evidence type="ECO:0000313" key="2">
    <source>
        <dbReference type="EMBL" id="EXZ45954.1"/>
    </source>
</evidence>
<dbReference type="PANTHER" id="PTHR41339:SF1">
    <property type="entry name" value="SECRETED PROTEIN"/>
    <property type="match status" value="1"/>
</dbReference>
<evidence type="ECO:0000256" key="1">
    <source>
        <dbReference type="SAM" id="SignalP"/>
    </source>
</evidence>
<accession>A0A016AG74</accession>
<dbReference type="GeneID" id="60368022"/>
<evidence type="ECO:0000313" key="3">
    <source>
        <dbReference type="Proteomes" id="UP000022272"/>
    </source>
</evidence>
<dbReference type="PROSITE" id="PS51257">
    <property type="entry name" value="PROKAR_LIPOPROTEIN"/>
    <property type="match status" value="1"/>
</dbReference>
<feature type="chain" id="PRO_5001483327" description="Lipoprotein" evidence="1">
    <location>
        <begin position="26"/>
        <end position="424"/>
    </location>
</feature>
<name>A0A016AG74_BACFG</name>
<protein>
    <recommendedName>
        <fullName evidence="4">Lipoprotein</fullName>
    </recommendedName>
</protein>
<gene>
    <name evidence="2" type="ORF">M076_0788</name>
</gene>
<dbReference type="RefSeq" id="WP_005796088.1">
    <property type="nucleotide sequence ID" value="NZ_JGDM01000015.1"/>
</dbReference>
<sequence length="424" mass="44698">MNMKTNYLKLNSWAVAALMGMCSLAACSDDNSGEGGGNGDSEEVIANNGTLKGSVDGSKTVILTKGYNFSLDGEYIVKAGSTLKIGEGVTISAKSDDATIDYILVEQGAKIEAVGTASAPIVMTADTKEPGAWGGIHICGKAPINIGSTGKSEVGDAAYGGSDPADNSGILKYIRLEYAGYKFTTEKECNGFTFYGVGNGTTLEYLEAYKGTDDGFEWFGGTVNAKYLVSVSNSDDSFDWTEGWSGKGQFFVAYQEDPATLGYTCDCLIEADNYDKNMDAAPISCPTLANLTLIGANNDEGKRGIRLRAGTQAKIYNALVTGKANNLTTETEQTEKFLIDGPSVLNYIAIAGDIKASGDGGYSSALFTAEGNHNAINQTLSFSNIFIGTQDGGADLSADSFFEKAAYKGAVKADNEWTKGWTKL</sequence>
<reference evidence="2 3" key="1">
    <citation type="submission" date="2014-02" db="EMBL/GenBank/DDBJ databases">
        <authorList>
            <person name="Sears C."/>
            <person name="Carroll K."/>
            <person name="Sack B.R."/>
            <person name="Qadri F."/>
            <person name="Myers L.L."/>
            <person name="Chung G.-T."/>
            <person name="Escheverria P."/>
            <person name="Fraser C.M."/>
            <person name="Sadzewicz L."/>
            <person name="Shefchek K.A."/>
            <person name="Tallon L."/>
            <person name="Das S.P."/>
            <person name="Daugherty S."/>
            <person name="Mongodin E.F."/>
        </authorList>
    </citation>
    <scope>NUCLEOTIDE SEQUENCE [LARGE SCALE GENOMIC DNA]</scope>
    <source>
        <strain evidence="2 3">2-F-2 #4</strain>
    </source>
</reference>
<organism evidence="2 3">
    <name type="scientific">Bacteroides fragilis str. 2-F-2 #4</name>
    <dbReference type="NCBI Taxonomy" id="1339280"/>
    <lineage>
        <taxon>Bacteria</taxon>
        <taxon>Pseudomonadati</taxon>
        <taxon>Bacteroidota</taxon>
        <taxon>Bacteroidia</taxon>
        <taxon>Bacteroidales</taxon>
        <taxon>Bacteroidaceae</taxon>
        <taxon>Bacteroides</taxon>
    </lineage>
</organism>
<dbReference type="PATRIC" id="fig|1339280.3.peg.761"/>
<dbReference type="Proteomes" id="UP000022272">
    <property type="component" value="Unassembled WGS sequence"/>
</dbReference>
<dbReference type="PANTHER" id="PTHR41339">
    <property type="entry name" value="LIPL48"/>
    <property type="match status" value="1"/>
</dbReference>